<keyword evidence="3" id="KW-1185">Reference proteome</keyword>
<protein>
    <recommendedName>
        <fullName evidence="4">Phage portal protein, SPP1 Gp6-like</fullName>
    </recommendedName>
</protein>
<organism evidence="2 3">
    <name type="scientific">Melghirimyces algeriensis</name>
    <dbReference type="NCBI Taxonomy" id="910412"/>
    <lineage>
        <taxon>Bacteria</taxon>
        <taxon>Bacillati</taxon>
        <taxon>Bacillota</taxon>
        <taxon>Bacilli</taxon>
        <taxon>Bacillales</taxon>
        <taxon>Thermoactinomycetaceae</taxon>
        <taxon>Melghirimyces</taxon>
    </lineage>
</organism>
<gene>
    <name evidence="2" type="ORF">SAMN06264849_11512</name>
</gene>
<evidence type="ECO:0000256" key="1">
    <source>
        <dbReference type="SAM" id="MobiDB-lite"/>
    </source>
</evidence>
<dbReference type="RefSeq" id="WP_185956364.1">
    <property type="nucleotide sequence ID" value="NZ_FXTI01000015.1"/>
</dbReference>
<dbReference type="Proteomes" id="UP000315636">
    <property type="component" value="Unassembled WGS sequence"/>
</dbReference>
<proteinExistence type="predicted"/>
<reference evidence="2 3" key="1">
    <citation type="submission" date="2017-05" db="EMBL/GenBank/DDBJ databases">
        <authorList>
            <person name="Varghese N."/>
            <person name="Submissions S."/>
        </authorList>
    </citation>
    <scope>NUCLEOTIDE SEQUENCE [LARGE SCALE GENOMIC DNA]</scope>
    <source>
        <strain evidence="2 3">DSM 45474</strain>
    </source>
</reference>
<accession>A0A521FA11</accession>
<evidence type="ECO:0000313" key="3">
    <source>
        <dbReference type="Proteomes" id="UP000315636"/>
    </source>
</evidence>
<dbReference type="EMBL" id="FXTI01000015">
    <property type="protein sequence ID" value="SMO92977.1"/>
    <property type="molecule type" value="Genomic_DNA"/>
</dbReference>
<dbReference type="AlphaFoldDB" id="A0A521FA11"/>
<feature type="region of interest" description="Disordered" evidence="1">
    <location>
        <begin position="487"/>
        <end position="528"/>
    </location>
</feature>
<sequence length="528" mass="60165">MTKLFDVGGQFPDDASLERLAKYEIGRKIFKGRLEEIRDRALAIYKSDDSRRMQYEQLKTLLIVVNLPDILLTKPADLMVGETPSYETGLSDETREQKALADIVEKNSISKMIHETVIGGGYRGDSFLKVRNDYREDFSETPDGKPPSGVKREPIVEPIDPSFVFPETSDKNRKKFKAINVAFVDWVDGGKEEIPFLEVERHVPGYIYRERFRLTGQRVERVDDVDISVFDINEQIGETEVIETGIPRLLVFHIPYKTTDDEWQGISGVEKMESVLQAINERLVQIDYILWKHADPTMYGPDLENNAQQIGTSGMYIKVEKEDHTPGAVTWDSKMDGAFRELDYLIGIVYQLAETPQWLFGTVISERGTDGGTGTSHTDSAAIKSRFMPILSKVKRIRMHVDTAIRDALLTAMEIENRANDGVDDFEPYEPIRPVIKWKDGIPANEKELAEIVAIRTGNKPNLDVQSAIKMQDEVDDKKAKEIMRRIKRDEEDTFGTVDASIFNATKQEQQEKPEEESEKEKFESGDK</sequence>
<name>A0A521FA11_9BACL</name>
<feature type="compositionally biased region" description="Basic and acidic residues" evidence="1">
    <location>
        <begin position="509"/>
        <end position="528"/>
    </location>
</feature>
<evidence type="ECO:0008006" key="4">
    <source>
        <dbReference type="Google" id="ProtNLM"/>
    </source>
</evidence>
<evidence type="ECO:0000313" key="2">
    <source>
        <dbReference type="EMBL" id="SMO92977.1"/>
    </source>
</evidence>